<dbReference type="EMBL" id="SMMG02000010">
    <property type="protein sequence ID" value="KAA3459153.1"/>
    <property type="molecule type" value="Genomic_DNA"/>
</dbReference>
<dbReference type="OrthoDB" id="1434404at2759"/>
<reference evidence="2" key="1">
    <citation type="journal article" date="2019" name="Plant Biotechnol. J.">
        <title>Genome sequencing of the Australian wild diploid species Gossypium australe highlights disease resistance and delayed gland morphogenesis.</title>
        <authorList>
            <person name="Cai Y."/>
            <person name="Cai X."/>
            <person name="Wang Q."/>
            <person name="Wang P."/>
            <person name="Zhang Y."/>
            <person name="Cai C."/>
            <person name="Xu Y."/>
            <person name="Wang K."/>
            <person name="Zhou Z."/>
            <person name="Wang C."/>
            <person name="Geng S."/>
            <person name="Li B."/>
            <person name="Dong Q."/>
            <person name="Hou Y."/>
            <person name="Wang H."/>
            <person name="Ai P."/>
            <person name="Liu Z."/>
            <person name="Yi F."/>
            <person name="Sun M."/>
            <person name="An G."/>
            <person name="Cheng J."/>
            <person name="Zhang Y."/>
            <person name="Shi Q."/>
            <person name="Xie Y."/>
            <person name="Shi X."/>
            <person name="Chang Y."/>
            <person name="Huang F."/>
            <person name="Chen Y."/>
            <person name="Hong S."/>
            <person name="Mi L."/>
            <person name="Sun Q."/>
            <person name="Zhang L."/>
            <person name="Zhou B."/>
            <person name="Peng R."/>
            <person name="Zhang X."/>
            <person name="Liu F."/>
        </authorList>
    </citation>
    <scope>NUCLEOTIDE SEQUENCE [LARGE SCALE GENOMIC DNA]</scope>
    <source>
        <strain evidence="2">cv. PA1801</strain>
    </source>
</reference>
<dbReference type="CDD" id="cd00303">
    <property type="entry name" value="retropepsin_like"/>
    <property type="match status" value="1"/>
</dbReference>
<dbReference type="PANTHER" id="PTHR33067">
    <property type="entry name" value="RNA-DIRECTED DNA POLYMERASE-RELATED"/>
    <property type="match status" value="1"/>
</dbReference>
<evidence type="ECO:0008006" key="3">
    <source>
        <dbReference type="Google" id="ProtNLM"/>
    </source>
</evidence>
<dbReference type="InterPro" id="IPR021109">
    <property type="entry name" value="Peptidase_aspartic_dom_sf"/>
</dbReference>
<dbReference type="Gene3D" id="2.40.70.10">
    <property type="entry name" value="Acid Proteases"/>
    <property type="match status" value="1"/>
</dbReference>
<keyword evidence="2" id="KW-1185">Reference proteome</keyword>
<evidence type="ECO:0000313" key="1">
    <source>
        <dbReference type="EMBL" id="KAA3459153.1"/>
    </source>
</evidence>
<organism evidence="1 2">
    <name type="scientific">Gossypium australe</name>
    <dbReference type="NCBI Taxonomy" id="47621"/>
    <lineage>
        <taxon>Eukaryota</taxon>
        <taxon>Viridiplantae</taxon>
        <taxon>Streptophyta</taxon>
        <taxon>Embryophyta</taxon>
        <taxon>Tracheophyta</taxon>
        <taxon>Spermatophyta</taxon>
        <taxon>Magnoliopsida</taxon>
        <taxon>eudicotyledons</taxon>
        <taxon>Gunneridae</taxon>
        <taxon>Pentapetalae</taxon>
        <taxon>rosids</taxon>
        <taxon>malvids</taxon>
        <taxon>Malvales</taxon>
        <taxon>Malvaceae</taxon>
        <taxon>Malvoideae</taxon>
        <taxon>Gossypium</taxon>
    </lineage>
</organism>
<sequence length="198" mass="22572">MSPLFYKIKSDLSVRTKVVLELKKVICNLGASINVMPLSIYKLLNMGPLKETCVIIQLADRFVVYPKGVLEDVLIKVNKLIFPVDFHIIKMEDDNSANSSDILLGRPFFSTAQTNIDVRSEILAIEFDGEVVKFNVYEAIGRPGTIMNVSNVDIIEALIELHFEYHKEDELQTVLCRSLDFNTMKELEEWMTVKESIL</sequence>
<protein>
    <recommendedName>
        <fullName evidence="3">Retrovirus-related Pol polyprotein from transposon opus</fullName>
    </recommendedName>
</protein>
<accession>A0A5B6UP27</accession>
<comment type="caution">
    <text evidence="1">The sequence shown here is derived from an EMBL/GenBank/DDBJ whole genome shotgun (WGS) entry which is preliminary data.</text>
</comment>
<proteinExistence type="predicted"/>
<dbReference type="AlphaFoldDB" id="A0A5B6UP27"/>
<gene>
    <name evidence="1" type="ORF">EPI10_013672</name>
</gene>
<evidence type="ECO:0000313" key="2">
    <source>
        <dbReference type="Proteomes" id="UP000325315"/>
    </source>
</evidence>
<dbReference type="Proteomes" id="UP000325315">
    <property type="component" value="Unassembled WGS sequence"/>
</dbReference>
<dbReference type="PANTHER" id="PTHR33067:SF15">
    <property type="entry name" value="RNA-DIRECTED DNA POLYMERASE"/>
    <property type="match status" value="1"/>
</dbReference>
<name>A0A5B6UP27_9ROSI</name>